<accession>A0A2N2DZ41</accession>
<dbReference type="GO" id="GO:0006508">
    <property type="term" value="P:proteolysis"/>
    <property type="evidence" value="ECO:0007669"/>
    <property type="project" value="InterPro"/>
</dbReference>
<dbReference type="GO" id="GO:0004222">
    <property type="term" value="F:metalloendopeptidase activity"/>
    <property type="evidence" value="ECO:0007669"/>
    <property type="project" value="InterPro"/>
</dbReference>
<gene>
    <name evidence="3" type="ORF">CVU83_02635</name>
</gene>
<comment type="similarity">
    <text evidence="1">Belongs to the peptidase M16 family.</text>
</comment>
<proteinExistence type="inferred from homology"/>
<dbReference type="InterPro" id="IPR050361">
    <property type="entry name" value="MPP/UQCRC_Complex"/>
</dbReference>
<feature type="domain" description="Peptidase M16 N-terminal" evidence="2">
    <location>
        <begin position="11"/>
        <end position="98"/>
    </location>
</feature>
<sequence length="101" mass="10852">MPLILAPVVGAKTVTALVMVKTGSKYETAKESGLSHFLEHMFFKGTERRPSTLTISAELDVLGGEYNAFTSKEYTGYYVKVAAGKLGMALDILGDMLTGSK</sequence>
<dbReference type="PROSITE" id="PS00143">
    <property type="entry name" value="INSULINASE"/>
    <property type="match status" value="1"/>
</dbReference>
<feature type="non-terminal residue" evidence="3">
    <location>
        <position position="101"/>
    </location>
</feature>
<comment type="caution">
    <text evidence="3">The sequence shown here is derived from an EMBL/GenBank/DDBJ whole genome shotgun (WGS) entry which is preliminary data.</text>
</comment>
<evidence type="ECO:0000259" key="2">
    <source>
        <dbReference type="Pfam" id="PF00675"/>
    </source>
</evidence>
<dbReference type="EMBL" id="PHAH01000035">
    <property type="protein sequence ID" value="PKM87718.1"/>
    <property type="molecule type" value="Genomic_DNA"/>
</dbReference>
<evidence type="ECO:0000256" key="1">
    <source>
        <dbReference type="ARBA" id="ARBA00007261"/>
    </source>
</evidence>
<dbReference type="Pfam" id="PF00675">
    <property type="entry name" value="Peptidase_M16"/>
    <property type="match status" value="1"/>
</dbReference>
<dbReference type="Gene3D" id="3.30.830.10">
    <property type="entry name" value="Metalloenzyme, LuxS/M16 peptidase-like"/>
    <property type="match status" value="1"/>
</dbReference>
<reference evidence="3 4" key="1">
    <citation type="journal article" date="2017" name="ISME J.">
        <title>Potential for microbial H2 and metal transformations associated with novel bacteria and archaea in deep terrestrial subsurface sediments.</title>
        <authorList>
            <person name="Hernsdorf A.W."/>
            <person name="Amano Y."/>
            <person name="Miyakawa K."/>
            <person name="Ise K."/>
            <person name="Suzuki Y."/>
            <person name="Anantharaman K."/>
            <person name="Probst A."/>
            <person name="Burstein D."/>
            <person name="Thomas B.C."/>
            <person name="Banfield J.F."/>
        </authorList>
    </citation>
    <scope>NUCLEOTIDE SEQUENCE [LARGE SCALE GENOMIC DNA]</scope>
    <source>
        <strain evidence="3">HGW-Falkowbacteria-2</strain>
    </source>
</reference>
<evidence type="ECO:0000313" key="4">
    <source>
        <dbReference type="Proteomes" id="UP000233325"/>
    </source>
</evidence>
<protein>
    <recommendedName>
        <fullName evidence="2">Peptidase M16 N-terminal domain-containing protein</fullName>
    </recommendedName>
</protein>
<dbReference type="SUPFAM" id="SSF63411">
    <property type="entry name" value="LuxS/MPP-like metallohydrolase"/>
    <property type="match status" value="1"/>
</dbReference>
<dbReference type="PANTHER" id="PTHR11851:SF49">
    <property type="entry name" value="MITOCHONDRIAL-PROCESSING PEPTIDASE SUBUNIT ALPHA"/>
    <property type="match status" value="1"/>
</dbReference>
<organism evidence="3 4">
    <name type="scientific">Candidatus Falkowbacteria bacterium HGW-Falkowbacteria-2</name>
    <dbReference type="NCBI Taxonomy" id="2013769"/>
    <lineage>
        <taxon>Bacteria</taxon>
        <taxon>Candidatus Falkowiibacteriota</taxon>
    </lineage>
</organism>
<dbReference type="InterPro" id="IPR011249">
    <property type="entry name" value="Metalloenz_LuxS/M16"/>
</dbReference>
<evidence type="ECO:0000313" key="3">
    <source>
        <dbReference type="EMBL" id="PKM87718.1"/>
    </source>
</evidence>
<dbReference type="InterPro" id="IPR011765">
    <property type="entry name" value="Pept_M16_N"/>
</dbReference>
<dbReference type="PANTHER" id="PTHR11851">
    <property type="entry name" value="METALLOPROTEASE"/>
    <property type="match status" value="1"/>
</dbReference>
<dbReference type="InterPro" id="IPR001431">
    <property type="entry name" value="Pept_M16_Zn_BS"/>
</dbReference>
<dbReference type="AlphaFoldDB" id="A0A2N2DZ41"/>
<dbReference type="GO" id="GO:0046872">
    <property type="term" value="F:metal ion binding"/>
    <property type="evidence" value="ECO:0007669"/>
    <property type="project" value="InterPro"/>
</dbReference>
<dbReference type="Proteomes" id="UP000233325">
    <property type="component" value="Unassembled WGS sequence"/>
</dbReference>
<name>A0A2N2DZ41_9BACT</name>